<dbReference type="Pfam" id="PF02572">
    <property type="entry name" value="CobA_CobO_BtuR"/>
    <property type="match status" value="1"/>
</dbReference>
<dbReference type="PIRSF" id="PIRSF015617">
    <property type="entry name" value="Adensltrnsf_CobA"/>
    <property type="match status" value="1"/>
</dbReference>
<sequence>MRDRGLIIVYTGDGKGKTTAALGMALRTVGWGGKVLVIQFIKLWKTGEHKAVEKYIKDITIIPAGSGFVGIMGDKKSKEEHKASAINAFELAKKEIMSKKWPLVILDEINGAIEGKLVELKEVLALLASKPEEVTVVLTGREAKSEIMEAADLVTEMKKIKHPYDAGILAKKGVDY</sequence>
<keyword evidence="1" id="KW-0808">Transferase</keyword>
<dbReference type="Gene3D" id="3.40.50.300">
    <property type="entry name" value="P-loop containing nucleotide triphosphate hydrolases"/>
    <property type="match status" value="1"/>
</dbReference>
<evidence type="ECO:0000313" key="2">
    <source>
        <dbReference type="Proteomes" id="UP000034050"/>
    </source>
</evidence>
<dbReference type="GO" id="GO:0009236">
    <property type="term" value="P:cobalamin biosynthetic process"/>
    <property type="evidence" value="ECO:0007669"/>
    <property type="project" value="InterPro"/>
</dbReference>
<dbReference type="NCBIfam" id="TIGR00708">
    <property type="entry name" value="cobA"/>
    <property type="match status" value="1"/>
</dbReference>
<organism evidence="1 2">
    <name type="scientific">Candidatus Gottesmanbacteria bacterium GW2011_GWB1_43_11</name>
    <dbReference type="NCBI Taxonomy" id="1618446"/>
    <lineage>
        <taxon>Bacteria</taxon>
        <taxon>Candidatus Gottesmaniibacteriota</taxon>
    </lineage>
</organism>
<dbReference type="Proteomes" id="UP000034050">
    <property type="component" value="Unassembled WGS sequence"/>
</dbReference>
<dbReference type="InterPro" id="IPR003724">
    <property type="entry name" value="CblAdoTrfase_CobA"/>
</dbReference>
<dbReference type="GO" id="GO:0008817">
    <property type="term" value="F:corrinoid adenosyltransferase activity"/>
    <property type="evidence" value="ECO:0007669"/>
    <property type="project" value="InterPro"/>
</dbReference>
<name>A0A0G1FL89_9BACT</name>
<dbReference type="AlphaFoldDB" id="A0A0G1FL89"/>
<accession>A0A0G1FL89</accession>
<gene>
    <name evidence="1" type="ORF">UV61_C0001G0070</name>
</gene>
<dbReference type="NCBIfam" id="NF004637">
    <property type="entry name" value="PRK05986.1"/>
    <property type="match status" value="1"/>
</dbReference>
<dbReference type="InterPro" id="IPR027417">
    <property type="entry name" value="P-loop_NTPase"/>
</dbReference>
<dbReference type="CDD" id="cd00561">
    <property type="entry name" value="CobA_ACA"/>
    <property type="match status" value="1"/>
</dbReference>
<reference evidence="1 2" key="1">
    <citation type="journal article" date="2015" name="Nature">
        <title>rRNA introns, odd ribosomes, and small enigmatic genomes across a large radiation of phyla.</title>
        <authorList>
            <person name="Brown C.T."/>
            <person name="Hug L.A."/>
            <person name="Thomas B.C."/>
            <person name="Sharon I."/>
            <person name="Castelle C.J."/>
            <person name="Singh A."/>
            <person name="Wilkins M.J."/>
            <person name="Williams K.H."/>
            <person name="Banfield J.F."/>
        </authorList>
    </citation>
    <scope>NUCLEOTIDE SEQUENCE [LARGE SCALE GENOMIC DNA]</scope>
</reference>
<dbReference type="STRING" id="1618446.UV61_C0001G0070"/>
<proteinExistence type="predicted"/>
<dbReference type="PANTHER" id="PTHR46638">
    <property type="entry name" value="CORRINOID ADENOSYLTRANSFERASE"/>
    <property type="match status" value="1"/>
</dbReference>
<protein>
    <submittedName>
        <fullName evidence="1">Cob(I)alamin adenosyltransferase</fullName>
    </submittedName>
</protein>
<dbReference type="PANTHER" id="PTHR46638:SF1">
    <property type="entry name" value="CORRINOID ADENOSYLTRANSFERASE"/>
    <property type="match status" value="1"/>
</dbReference>
<dbReference type="GO" id="GO:0005524">
    <property type="term" value="F:ATP binding"/>
    <property type="evidence" value="ECO:0007669"/>
    <property type="project" value="InterPro"/>
</dbReference>
<comment type="caution">
    <text evidence="1">The sequence shown here is derived from an EMBL/GenBank/DDBJ whole genome shotgun (WGS) entry which is preliminary data.</text>
</comment>
<evidence type="ECO:0000313" key="1">
    <source>
        <dbReference type="EMBL" id="KKS87663.1"/>
    </source>
</evidence>
<dbReference type="SUPFAM" id="SSF52540">
    <property type="entry name" value="P-loop containing nucleoside triphosphate hydrolases"/>
    <property type="match status" value="1"/>
</dbReference>
<dbReference type="EMBL" id="LCFD01000001">
    <property type="protein sequence ID" value="KKS87663.1"/>
    <property type="molecule type" value="Genomic_DNA"/>
</dbReference>